<evidence type="ECO:0000313" key="3">
    <source>
        <dbReference type="EMBL" id="QJE96899.1"/>
    </source>
</evidence>
<dbReference type="Proteomes" id="UP000501812">
    <property type="component" value="Chromosome"/>
</dbReference>
<proteinExistence type="predicted"/>
<accession>A0A858RKH9</accession>
<keyword evidence="2" id="KW-0732">Signal</keyword>
<evidence type="ECO:0000256" key="1">
    <source>
        <dbReference type="SAM" id="MobiDB-lite"/>
    </source>
</evidence>
<feature type="chain" id="PRO_5032980884" evidence="2">
    <location>
        <begin position="24"/>
        <end position="150"/>
    </location>
</feature>
<feature type="region of interest" description="Disordered" evidence="1">
    <location>
        <begin position="20"/>
        <end position="121"/>
    </location>
</feature>
<dbReference type="KEGG" id="luo:HHL09_14260"/>
<dbReference type="PROSITE" id="PS51257">
    <property type="entry name" value="PROKAR_LIPOPROTEIN"/>
    <property type="match status" value="1"/>
</dbReference>
<dbReference type="RefSeq" id="WP_169455299.1">
    <property type="nucleotide sequence ID" value="NZ_CP051774.1"/>
</dbReference>
<feature type="compositionally biased region" description="Basic and acidic residues" evidence="1">
    <location>
        <begin position="101"/>
        <end position="113"/>
    </location>
</feature>
<organism evidence="3 4">
    <name type="scientific">Luteolibacter luteus</name>
    <dbReference type="NCBI Taxonomy" id="2728835"/>
    <lineage>
        <taxon>Bacteria</taxon>
        <taxon>Pseudomonadati</taxon>
        <taxon>Verrucomicrobiota</taxon>
        <taxon>Verrucomicrobiia</taxon>
        <taxon>Verrucomicrobiales</taxon>
        <taxon>Verrucomicrobiaceae</taxon>
        <taxon>Luteolibacter</taxon>
    </lineage>
</organism>
<feature type="compositionally biased region" description="Basic and acidic residues" evidence="1">
    <location>
        <begin position="60"/>
        <end position="85"/>
    </location>
</feature>
<sequence length="150" mass="17309">MKPLLLLPLALLASSCFYPQPYAQQRPPMRNGEPYYPYHRGPRPPMDRYEPMDRNAPPPRDYDNPSRDGYEGRYGDDYEEPRVERTPQPAPQPQPKPQTQGRKEYPVAEKTDKPGFVISPYSPYNVIDVQDFKSGDLAKDPSNQKIFQVP</sequence>
<name>A0A858RKH9_9BACT</name>
<protein>
    <submittedName>
        <fullName evidence="3">Uncharacterized protein</fullName>
    </submittedName>
</protein>
<evidence type="ECO:0000313" key="4">
    <source>
        <dbReference type="Proteomes" id="UP000501812"/>
    </source>
</evidence>
<feature type="signal peptide" evidence="2">
    <location>
        <begin position="1"/>
        <end position="23"/>
    </location>
</feature>
<reference evidence="3 4" key="1">
    <citation type="submission" date="2020-04" db="EMBL/GenBank/DDBJ databases">
        <title>Luteolibacter sp. G-1-1-1 isolated from soil.</title>
        <authorList>
            <person name="Dahal R.H."/>
        </authorList>
    </citation>
    <scope>NUCLEOTIDE SEQUENCE [LARGE SCALE GENOMIC DNA]</scope>
    <source>
        <strain evidence="3 4">G-1-1-1</strain>
    </source>
</reference>
<dbReference type="EMBL" id="CP051774">
    <property type="protein sequence ID" value="QJE96899.1"/>
    <property type="molecule type" value="Genomic_DNA"/>
</dbReference>
<evidence type="ECO:0000256" key="2">
    <source>
        <dbReference type="SAM" id="SignalP"/>
    </source>
</evidence>
<gene>
    <name evidence="3" type="ORF">HHL09_14260</name>
</gene>
<dbReference type="AlphaFoldDB" id="A0A858RKH9"/>
<keyword evidence="4" id="KW-1185">Reference proteome</keyword>